<keyword evidence="5" id="KW-1003">Cell membrane</keyword>
<dbReference type="GO" id="GO:0042910">
    <property type="term" value="F:xenobiotic transmembrane transporter activity"/>
    <property type="evidence" value="ECO:0007669"/>
    <property type="project" value="InterPro"/>
</dbReference>
<evidence type="ECO:0000256" key="8">
    <source>
        <dbReference type="ARBA" id="ARBA00023136"/>
    </source>
</evidence>
<feature type="transmembrane region" description="Helical" evidence="10">
    <location>
        <begin position="353"/>
        <end position="375"/>
    </location>
</feature>
<evidence type="ECO:0000256" key="4">
    <source>
        <dbReference type="ARBA" id="ARBA00022448"/>
    </source>
</evidence>
<accession>A0A7X2T1C6</accession>
<evidence type="ECO:0000256" key="2">
    <source>
        <dbReference type="ARBA" id="ARBA00008417"/>
    </source>
</evidence>
<keyword evidence="7 10" id="KW-1133">Transmembrane helix</keyword>
<keyword evidence="9" id="KW-0046">Antibiotic resistance</keyword>
<evidence type="ECO:0000313" key="12">
    <source>
        <dbReference type="Proteomes" id="UP000460287"/>
    </source>
</evidence>
<gene>
    <name evidence="11" type="ORF">FYJ33_08940</name>
</gene>
<dbReference type="NCBIfam" id="TIGR00797">
    <property type="entry name" value="matE"/>
    <property type="match status" value="1"/>
</dbReference>
<dbReference type="AlphaFoldDB" id="A0A7X2T1C6"/>
<organism evidence="11 12">
    <name type="scientific">Inconstantimicrobium porci</name>
    <dbReference type="NCBI Taxonomy" id="2652291"/>
    <lineage>
        <taxon>Bacteria</taxon>
        <taxon>Bacillati</taxon>
        <taxon>Bacillota</taxon>
        <taxon>Clostridia</taxon>
        <taxon>Eubacteriales</taxon>
        <taxon>Clostridiaceae</taxon>
        <taxon>Inconstantimicrobium</taxon>
    </lineage>
</organism>
<dbReference type="GO" id="GO:0046677">
    <property type="term" value="P:response to antibiotic"/>
    <property type="evidence" value="ECO:0007669"/>
    <property type="project" value="UniProtKB-KW"/>
</dbReference>
<comment type="caution">
    <text evidence="11">The sequence shown here is derived from an EMBL/GenBank/DDBJ whole genome shotgun (WGS) entry which is preliminary data.</text>
</comment>
<feature type="transmembrane region" description="Helical" evidence="10">
    <location>
        <begin position="141"/>
        <end position="162"/>
    </location>
</feature>
<feature type="transmembrane region" description="Helical" evidence="10">
    <location>
        <begin position="199"/>
        <end position="220"/>
    </location>
</feature>
<dbReference type="Pfam" id="PF01554">
    <property type="entry name" value="MatE"/>
    <property type="match status" value="2"/>
</dbReference>
<dbReference type="PANTHER" id="PTHR43823:SF3">
    <property type="entry name" value="MULTIDRUG EXPORT PROTEIN MEPA"/>
    <property type="match status" value="1"/>
</dbReference>
<evidence type="ECO:0000256" key="1">
    <source>
        <dbReference type="ARBA" id="ARBA00004651"/>
    </source>
</evidence>
<proteinExistence type="inferred from homology"/>
<dbReference type="InterPro" id="IPR045070">
    <property type="entry name" value="MATE_MepA-like"/>
</dbReference>
<sequence>MASTKYEEKLSTDNMIKLVFKMAIPSVAAQVVNLLYSIVDRIYIGHIPNIGTNALAGVGVTNSIIILIAAFAQIVGGGGGPLATIALGKGDRKRAEKILGNGFFLLIFFAISASVVTYIFMNPILMTVGASSNTITYAVDYLSTYLLGTIFVMMAMGLNTYISAQGRPGIAMLSVIIGAVVNIILDPIFIYVFELGVKGAAIATIISQCLSALWVLKFLFSQKASLQIKMCYIKPDFRIIGSMVSLGIAPFIMASTESLIGFVMNGTLSKYGDIYVSALTVMQSAMQIISVPIGGFSQGFIPIVSYNYGHKNMDRVKQCFKITAVVMVSFNFIGTLLIIIFPKVVAAIFTKDVLLINKVSEMMMIFLAGMTIFGLQRECQSMFLALGQAKISLFIALLRKVFLLVPLVLILSRFIGVKGVFAAEAVADATAAILCTIIFRIKFPKILKANK</sequence>
<reference evidence="11 12" key="1">
    <citation type="submission" date="2019-08" db="EMBL/GenBank/DDBJ databases">
        <title>In-depth cultivation of the pig gut microbiome towards novel bacterial diversity and tailored functional studies.</title>
        <authorList>
            <person name="Wylensek D."/>
            <person name="Hitch T.C.A."/>
            <person name="Clavel T."/>
        </authorList>
    </citation>
    <scope>NUCLEOTIDE SEQUENCE [LARGE SCALE GENOMIC DNA]</scope>
    <source>
        <strain evidence="11 12">WCA-383-APC-5B</strain>
    </source>
</reference>
<dbReference type="InterPro" id="IPR048279">
    <property type="entry name" value="MdtK-like"/>
</dbReference>
<comment type="subcellular location">
    <subcellularLocation>
        <location evidence="1">Cell membrane</location>
        <topology evidence="1">Multi-pass membrane protein</topology>
    </subcellularLocation>
</comment>
<dbReference type="GO" id="GO:0015297">
    <property type="term" value="F:antiporter activity"/>
    <property type="evidence" value="ECO:0007669"/>
    <property type="project" value="InterPro"/>
</dbReference>
<evidence type="ECO:0000256" key="6">
    <source>
        <dbReference type="ARBA" id="ARBA00022692"/>
    </source>
</evidence>
<dbReference type="CDD" id="cd13143">
    <property type="entry name" value="MATE_MepA_like"/>
    <property type="match status" value="1"/>
</dbReference>
<dbReference type="InterPro" id="IPR051327">
    <property type="entry name" value="MATE_MepA_subfamily"/>
</dbReference>
<name>A0A7X2T1C6_9CLOT</name>
<dbReference type="EMBL" id="VULX01000011">
    <property type="protein sequence ID" value="MSR91531.1"/>
    <property type="molecule type" value="Genomic_DNA"/>
</dbReference>
<feature type="transmembrane region" description="Helical" evidence="10">
    <location>
        <begin position="20"/>
        <end position="44"/>
    </location>
</feature>
<dbReference type="PANTHER" id="PTHR43823">
    <property type="entry name" value="SPORULATION PROTEIN YKVU"/>
    <property type="match status" value="1"/>
</dbReference>
<dbReference type="RefSeq" id="WP_154531419.1">
    <property type="nucleotide sequence ID" value="NZ_VULX01000011.1"/>
</dbReference>
<keyword evidence="4" id="KW-0813">Transport</keyword>
<keyword evidence="12" id="KW-1185">Reference proteome</keyword>
<feature type="transmembrane region" description="Helical" evidence="10">
    <location>
        <begin position="64"/>
        <end position="87"/>
    </location>
</feature>
<feature type="transmembrane region" description="Helical" evidence="10">
    <location>
        <begin position="320"/>
        <end position="341"/>
    </location>
</feature>
<dbReference type="GO" id="GO:0005886">
    <property type="term" value="C:plasma membrane"/>
    <property type="evidence" value="ECO:0007669"/>
    <property type="project" value="UniProtKB-SubCell"/>
</dbReference>
<comment type="similarity">
    <text evidence="2">Belongs to the multi antimicrobial extrusion (MATE) (TC 2.A.66.1) family. MepA subfamily.</text>
</comment>
<dbReference type="InterPro" id="IPR002528">
    <property type="entry name" value="MATE_fam"/>
</dbReference>
<evidence type="ECO:0000313" key="11">
    <source>
        <dbReference type="EMBL" id="MSR91531.1"/>
    </source>
</evidence>
<dbReference type="Proteomes" id="UP000460287">
    <property type="component" value="Unassembled WGS sequence"/>
</dbReference>
<feature type="transmembrane region" description="Helical" evidence="10">
    <location>
        <begin position="99"/>
        <end position="121"/>
    </location>
</feature>
<feature type="transmembrane region" description="Helical" evidence="10">
    <location>
        <begin position="421"/>
        <end position="441"/>
    </location>
</feature>
<dbReference type="PIRSF" id="PIRSF006603">
    <property type="entry name" value="DinF"/>
    <property type="match status" value="1"/>
</dbReference>
<evidence type="ECO:0000256" key="7">
    <source>
        <dbReference type="ARBA" id="ARBA00022989"/>
    </source>
</evidence>
<protein>
    <recommendedName>
        <fullName evidence="3">Multidrug export protein MepA</fullName>
    </recommendedName>
</protein>
<evidence type="ECO:0000256" key="10">
    <source>
        <dbReference type="SAM" id="Phobius"/>
    </source>
</evidence>
<keyword evidence="8 10" id="KW-0472">Membrane</keyword>
<evidence type="ECO:0000256" key="9">
    <source>
        <dbReference type="ARBA" id="ARBA00023251"/>
    </source>
</evidence>
<feature type="transmembrane region" description="Helical" evidence="10">
    <location>
        <begin position="284"/>
        <end position="308"/>
    </location>
</feature>
<keyword evidence="6 10" id="KW-0812">Transmembrane</keyword>
<feature type="transmembrane region" description="Helical" evidence="10">
    <location>
        <begin position="396"/>
        <end position="415"/>
    </location>
</feature>
<evidence type="ECO:0000256" key="3">
    <source>
        <dbReference type="ARBA" id="ARBA00022106"/>
    </source>
</evidence>
<feature type="transmembrane region" description="Helical" evidence="10">
    <location>
        <begin position="169"/>
        <end position="193"/>
    </location>
</feature>
<evidence type="ECO:0000256" key="5">
    <source>
        <dbReference type="ARBA" id="ARBA00022475"/>
    </source>
</evidence>
<feature type="transmembrane region" description="Helical" evidence="10">
    <location>
        <begin position="240"/>
        <end position="264"/>
    </location>
</feature>